<dbReference type="Pfam" id="PF03861">
    <property type="entry name" value="ANTAR"/>
    <property type="match status" value="1"/>
</dbReference>
<dbReference type="AlphaFoldDB" id="A0A846X9X2"/>
<dbReference type="InterPro" id="IPR011006">
    <property type="entry name" value="CheY-like_superfamily"/>
</dbReference>
<organism evidence="3 4">
    <name type="scientific">Nocardia speluncae</name>
    <dbReference type="NCBI Taxonomy" id="419477"/>
    <lineage>
        <taxon>Bacteria</taxon>
        <taxon>Bacillati</taxon>
        <taxon>Actinomycetota</taxon>
        <taxon>Actinomycetes</taxon>
        <taxon>Mycobacteriales</taxon>
        <taxon>Nocardiaceae</taxon>
        <taxon>Nocardia</taxon>
    </lineage>
</organism>
<dbReference type="GO" id="GO:0003723">
    <property type="term" value="F:RNA binding"/>
    <property type="evidence" value="ECO:0007669"/>
    <property type="project" value="InterPro"/>
</dbReference>
<dbReference type="InterPro" id="IPR000014">
    <property type="entry name" value="PAS"/>
</dbReference>
<feature type="domain" description="PAS" evidence="1">
    <location>
        <begin position="41"/>
        <end position="85"/>
    </location>
</feature>
<dbReference type="EMBL" id="JAAXOO010000001">
    <property type="protein sequence ID" value="NKY32225.1"/>
    <property type="molecule type" value="Genomic_DNA"/>
</dbReference>
<dbReference type="CDD" id="cd00130">
    <property type="entry name" value="PAS"/>
    <property type="match status" value="1"/>
</dbReference>
<dbReference type="RefSeq" id="WP_084470580.1">
    <property type="nucleotide sequence ID" value="NZ_JAAXOO010000001.1"/>
</dbReference>
<evidence type="ECO:0000259" key="2">
    <source>
        <dbReference type="PROSITE" id="PS50921"/>
    </source>
</evidence>
<dbReference type="SUPFAM" id="SSF52172">
    <property type="entry name" value="CheY-like"/>
    <property type="match status" value="1"/>
</dbReference>
<dbReference type="Gene3D" id="3.30.450.20">
    <property type="entry name" value="PAS domain"/>
    <property type="match status" value="1"/>
</dbReference>
<evidence type="ECO:0000313" key="4">
    <source>
        <dbReference type="Proteomes" id="UP000565715"/>
    </source>
</evidence>
<sequence>MNARDELPESEVELVERVVGAGDPLEVGRFRYYFATRSWEWSAEAARIYGYSPEVRPTTELLLSHKHPDDRDRLEAMILSVEDGGPFSSRHRIIDTAGRVLEVLVVSEPMVDEAGEAIGTEGFYIDLSTTADEFRREALDDALPQVLDARIVIEQAKGALMLAYGVNADQAFHVLRWRSQETNIKLRRVAEQMVAALPGIADDEVRLRTRLDHLLLTLHHDIGAGSTDGDPAAEPASQP</sequence>
<dbReference type="Gene3D" id="1.10.10.10">
    <property type="entry name" value="Winged helix-like DNA-binding domain superfamily/Winged helix DNA-binding domain"/>
    <property type="match status" value="1"/>
</dbReference>
<dbReference type="InterPro" id="IPR013655">
    <property type="entry name" value="PAS_fold_3"/>
</dbReference>
<evidence type="ECO:0000259" key="1">
    <source>
        <dbReference type="PROSITE" id="PS50112"/>
    </source>
</evidence>
<feature type="domain" description="ANTAR" evidence="2">
    <location>
        <begin position="133"/>
        <end position="194"/>
    </location>
</feature>
<dbReference type="SMART" id="SM01012">
    <property type="entry name" value="ANTAR"/>
    <property type="match status" value="1"/>
</dbReference>
<dbReference type="Proteomes" id="UP000565715">
    <property type="component" value="Unassembled WGS sequence"/>
</dbReference>
<dbReference type="PROSITE" id="PS50921">
    <property type="entry name" value="ANTAR"/>
    <property type="match status" value="1"/>
</dbReference>
<proteinExistence type="predicted"/>
<dbReference type="InterPro" id="IPR035965">
    <property type="entry name" value="PAS-like_dom_sf"/>
</dbReference>
<gene>
    <name evidence="3" type="ORF">HGA13_03925</name>
</gene>
<dbReference type="Pfam" id="PF08447">
    <property type="entry name" value="PAS_3"/>
    <property type="match status" value="1"/>
</dbReference>
<dbReference type="InterPro" id="IPR005561">
    <property type="entry name" value="ANTAR"/>
</dbReference>
<protein>
    <submittedName>
        <fullName evidence="3">ANTAR domain-containing protein</fullName>
    </submittedName>
</protein>
<comment type="caution">
    <text evidence="3">The sequence shown here is derived from an EMBL/GenBank/DDBJ whole genome shotgun (WGS) entry which is preliminary data.</text>
</comment>
<evidence type="ECO:0000313" key="3">
    <source>
        <dbReference type="EMBL" id="NKY32225.1"/>
    </source>
</evidence>
<accession>A0A846X9X2</accession>
<dbReference type="PROSITE" id="PS50112">
    <property type="entry name" value="PAS"/>
    <property type="match status" value="1"/>
</dbReference>
<keyword evidence="4" id="KW-1185">Reference proteome</keyword>
<name>A0A846X9X2_9NOCA</name>
<reference evidence="3 4" key="1">
    <citation type="submission" date="2020-04" db="EMBL/GenBank/DDBJ databases">
        <title>MicrobeNet Type strains.</title>
        <authorList>
            <person name="Nicholson A.C."/>
        </authorList>
    </citation>
    <scope>NUCLEOTIDE SEQUENCE [LARGE SCALE GENOMIC DNA]</scope>
    <source>
        <strain evidence="3 4">DSM 45078</strain>
    </source>
</reference>
<dbReference type="SUPFAM" id="SSF55785">
    <property type="entry name" value="PYP-like sensor domain (PAS domain)"/>
    <property type="match status" value="1"/>
</dbReference>
<dbReference type="InterPro" id="IPR036388">
    <property type="entry name" value="WH-like_DNA-bd_sf"/>
</dbReference>